<dbReference type="AlphaFoldDB" id="A0A517SCW3"/>
<gene>
    <name evidence="1" type="ORF">Pan44_19900</name>
</gene>
<evidence type="ECO:0000313" key="2">
    <source>
        <dbReference type="Proteomes" id="UP000315700"/>
    </source>
</evidence>
<organism evidence="1 2">
    <name type="scientific">Caulifigura coniformis</name>
    <dbReference type="NCBI Taxonomy" id="2527983"/>
    <lineage>
        <taxon>Bacteria</taxon>
        <taxon>Pseudomonadati</taxon>
        <taxon>Planctomycetota</taxon>
        <taxon>Planctomycetia</taxon>
        <taxon>Planctomycetales</taxon>
        <taxon>Planctomycetaceae</taxon>
        <taxon>Caulifigura</taxon>
    </lineage>
</organism>
<reference evidence="1 2" key="1">
    <citation type="submission" date="2019-02" db="EMBL/GenBank/DDBJ databases">
        <title>Deep-cultivation of Planctomycetes and their phenomic and genomic characterization uncovers novel biology.</title>
        <authorList>
            <person name="Wiegand S."/>
            <person name="Jogler M."/>
            <person name="Boedeker C."/>
            <person name="Pinto D."/>
            <person name="Vollmers J."/>
            <person name="Rivas-Marin E."/>
            <person name="Kohn T."/>
            <person name="Peeters S.H."/>
            <person name="Heuer A."/>
            <person name="Rast P."/>
            <person name="Oberbeckmann S."/>
            <person name="Bunk B."/>
            <person name="Jeske O."/>
            <person name="Meyerdierks A."/>
            <person name="Storesund J.E."/>
            <person name="Kallscheuer N."/>
            <person name="Luecker S."/>
            <person name="Lage O.M."/>
            <person name="Pohl T."/>
            <person name="Merkel B.J."/>
            <person name="Hornburger P."/>
            <person name="Mueller R.-W."/>
            <person name="Bruemmer F."/>
            <person name="Labrenz M."/>
            <person name="Spormann A.M."/>
            <person name="Op den Camp H."/>
            <person name="Overmann J."/>
            <person name="Amann R."/>
            <person name="Jetten M.S.M."/>
            <person name="Mascher T."/>
            <person name="Medema M.H."/>
            <person name="Devos D.P."/>
            <person name="Kaster A.-K."/>
            <person name="Ovreas L."/>
            <person name="Rohde M."/>
            <person name="Galperin M.Y."/>
            <person name="Jogler C."/>
        </authorList>
    </citation>
    <scope>NUCLEOTIDE SEQUENCE [LARGE SCALE GENOMIC DNA]</scope>
    <source>
        <strain evidence="1 2">Pan44</strain>
    </source>
</reference>
<evidence type="ECO:0000313" key="1">
    <source>
        <dbReference type="EMBL" id="QDT53963.1"/>
    </source>
</evidence>
<sequence length="41" mass="4690">MFYFQIMHLMALFPNLGALWRVQVAMTLLFVYACCPSPPPA</sequence>
<keyword evidence="2" id="KW-1185">Reference proteome</keyword>
<accession>A0A517SCW3</accession>
<dbReference type="Proteomes" id="UP000315700">
    <property type="component" value="Chromosome"/>
</dbReference>
<dbReference type="InParanoid" id="A0A517SCW3"/>
<dbReference type="EMBL" id="CP036271">
    <property type="protein sequence ID" value="QDT53963.1"/>
    <property type="molecule type" value="Genomic_DNA"/>
</dbReference>
<dbReference type="KEGG" id="ccos:Pan44_19900"/>
<protein>
    <submittedName>
        <fullName evidence="1">Uncharacterized protein</fullName>
    </submittedName>
</protein>
<proteinExistence type="predicted"/>
<name>A0A517SCW3_9PLAN</name>